<accession>A0A2P1CN88</accession>
<dbReference type="KEGG" id="bvc:CEP68_16960"/>
<feature type="region of interest" description="Disordered" evidence="1">
    <location>
        <begin position="54"/>
        <end position="80"/>
    </location>
</feature>
<sequence>MRRRPPRLPGDGSGRRVLRRLEERPFKACIQLTYLDAELFFEARHDAVRLGLRARQGRRRGRNDEARAGRSAPEGPMTIA</sequence>
<evidence type="ECO:0000313" key="3">
    <source>
        <dbReference type="Proteomes" id="UP000197050"/>
    </source>
</evidence>
<name>A0A2P1CN88_BREVE</name>
<evidence type="ECO:0000313" key="2">
    <source>
        <dbReference type="EMBL" id="AVJ52840.1"/>
    </source>
</evidence>
<dbReference type="EMBL" id="CP022048">
    <property type="protein sequence ID" value="AVJ52840.1"/>
    <property type="molecule type" value="Genomic_DNA"/>
</dbReference>
<evidence type="ECO:0000256" key="1">
    <source>
        <dbReference type="SAM" id="MobiDB-lite"/>
    </source>
</evidence>
<dbReference type="Proteomes" id="UP000197050">
    <property type="component" value="Chromosome"/>
</dbReference>
<proteinExistence type="predicted"/>
<reference evidence="3" key="1">
    <citation type="submission" date="2017-06" db="EMBL/GenBank/DDBJ databases">
        <title>FDA dAtabase for Regulatory Grade micrObial Sequences (FDA-ARGOS): Supporting development and validation of Infectious Disease Dx tests.</title>
        <authorList>
            <person name="Minogue T."/>
            <person name="Wolcott M."/>
            <person name="Wasieloski L."/>
            <person name="Aguilar W."/>
            <person name="Moore D."/>
            <person name="Tallon L."/>
            <person name="Sadzewicz L."/>
            <person name="Sengamalay N."/>
            <person name="Ott S."/>
            <person name="Godinez A."/>
            <person name="Nagaraj S."/>
            <person name="Nadendla S."/>
            <person name="Geyer C."/>
            <person name="Sichtig H."/>
        </authorList>
    </citation>
    <scope>NUCLEOTIDE SEQUENCE [LARGE SCALE GENOMIC DNA]</scope>
    <source>
        <strain evidence="3">FDAARGOS_289</strain>
    </source>
</reference>
<protein>
    <submittedName>
        <fullName evidence="2">Uncharacterized protein</fullName>
    </submittedName>
</protein>
<gene>
    <name evidence="2" type="ORF">CEP68_16960</name>
</gene>
<organism evidence="2 3">
    <name type="scientific">Brevundimonas vesicularis</name>
    <name type="common">Pseudomonas vesicularis</name>
    <dbReference type="NCBI Taxonomy" id="41276"/>
    <lineage>
        <taxon>Bacteria</taxon>
        <taxon>Pseudomonadati</taxon>
        <taxon>Pseudomonadota</taxon>
        <taxon>Alphaproteobacteria</taxon>
        <taxon>Caulobacterales</taxon>
        <taxon>Caulobacteraceae</taxon>
        <taxon>Brevundimonas</taxon>
    </lineage>
</organism>
<dbReference type="AlphaFoldDB" id="A0A2P1CN88"/>